<feature type="region of interest" description="Disordered" evidence="1">
    <location>
        <begin position="13"/>
        <end position="38"/>
    </location>
</feature>
<keyword evidence="3" id="KW-1185">Reference proteome</keyword>
<evidence type="ECO:0000256" key="1">
    <source>
        <dbReference type="SAM" id="MobiDB-lite"/>
    </source>
</evidence>
<dbReference type="EMBL" id="MSZS01000006">
    <property type="protein sequence ID" value="PKX92146.1"/>
    <property type="molecule type" value="Genomic_DNA"/>
</dbReference>
<gene>
    <name evidence="2" type="ORF">P174DRAFT_261464</name>
</gene>
<accession>A0A2I1C3E5</accession>
<name>A0A2I1C3E5_ASPN1</name>
<evidence type="ECO:0000313" key="3">
    <source>
        <dbReference type="Proteomes" id="UP000234474"/>
    </source>
</evidence>
<dbReference type="AlphaFoldDB" id="A0A2I1C3E5"/>
<sequence>MAAWKNRLEYHSSSAQLGDDHNSGSGASKGSMYSHASGHPHRLFHCRIRPEAWKPEPKRETKVGSYSEMTNLVCSRALEQGGKKKKKEQGKQLIDWEQRTTPQNNDIEWSMVSGQFIPFSHVTTESAECRSTIASGCWLNNGRISTKGHSVCILSRVGALARELVLWFVRNWHDESWS</sequence>
<protein>
    <submittedName>
        <fullName evidence="2">Uncharacterized protein</fullName>
    </submittedName>
</protein>
<evidence type="ECO:0000313" key="2">
    <source>
        <dbReference type="EMBL" id="PKX92146.1"/>
    </source>
</evidence>
<organism evidence="2 3">
    <name type="scientific">Aspergillus novofumigatus (strain IBT 16806)</name>
    <dbReference type="NCBI Taxonomy" id="1392255"/>
    <lineage>
        <taxon>Eukaryota</taxon>
        <taxon>Fungi</taxon>
        <taxon>Dikarya</taxon>
        <taxon>Ascomycota</taxon>
        <taxon>Pezizomycotina</taxon>
        <taxon>Eurotiomycetes</taxon>
        <taxon>Eurotiomycetidae</taxon>
        <taxon>Eurotiales</taxon>
        <taxon>Aspergillaceae</taxon>
        <taxon>Aspergillus</taxon>
        <taxon>Aspergillus subgen. Fumigati</taxon>
    </lineage>
</organism>
<dbReference type="RefSeq" id="XP_024680741.1">
    <property type="nucleotide sequence ID" value="XM_024821493.1"/>
</dbReference>
<dbReference type="GeneID" id="36528819"/>
<comment type="caution">
    <text evidence="2">The sequence shown here is derived from an EMBL/GenBank/DDBJ whole genome shotgun (WGS) entry which is preliminary data.</text>
</comment>
<reference evidence="3" key="1">
    <citation type="journal article" date="2018" name="Proc. Natl. Acad. Sci. U.S.A.">
        <title>Linking secondary metabolites to gene clusters through genome sequencing of six diverse Aspergillus species.</title>
        <authorList>
            <person name="Kaerboelling I."/>
            <person name="Vesth T.C."/>
            <person name="Frisvad J.C."/>
            <person name="Nybo J.L."/>
            <person name="Theobald S."/>
            <person name="Kuo A."/>
            <person name="Bowyer P."/>
            <person name="Matsuda Y."/>
            <person name="Mondo S."/>
            <person name="Lyhne E.K."/>
            <person name="Kogle M.E."/>
            <person name="Clum A."/>
            <person name="Lipzen A."/>
            <person name="Salamov A."/>
            <person name="Ngan C.Y."/>
            <person name="Daum C."/>
            <person name="Chiniquy J."/>
            <person name="Barry K."/>
            <person name="LaButti K."/>
            <person name="Haridas S."/>
            <person name="Simmons B.A."/>
            <person name="Magnuson J.K."/>
            <person name="Mortensen U.H."/>
            <person name="Larsen T.O."/>
            <person name="Grigoriev I.V."/>
            <person name="Baker S.E."/>
            <person name="Andersen M.R."/>
        </authorList>
    </citation>
    <scope>NUCLEOTIDE SEQUENCE [LARGE SCALE GENOMIC DNA]</scope>
    <source>
        <strain evidence="3">IBT 16806</strain>
    </source>
</reference>
<dbReference type="VEuPathDB" id="FungiDB:P174DRAFT_261464"/>
<proteinExistence type="predicted"/>
<dbReference type="Proteomes" id="UP000234474">
    <property type="component" value="Unassembled WGS sequence"/>
</dbReference>